<gene>
    <name evidence="1" type="ORF">rCG_58333</name>
</gene>
<dbReference type="Proteomes" id="UP000234681">
    <property type="component" value="Chromosome 8"/>
</dbReference>
<dbReference type="AlphaFoldDB" id="A6J4H6"/>
<name>A6J4H6_RAT</name>
<evidence type="ECO:0000313" key="1">
    <source>
        <dbReference type="EMBL" id="EDL95499.1"/>
    </source>
</evidence>
<proteinExistence type="predicted"/>
<evidence type="ECO:0000313" key="2">
    <source>
        <dbReference type="Proteomes" id="UP000234681"/>
    </source>
</evidence>
<organism evidence="1 2">
    <name type="scientific">Rattus norvegicus</name>
    <name type="common">Rat</name>
    <dbReference type="NCBI Taxonomy" id="10116"/>
    <lineage>
        <taxon>Eukaryota</taxon>
        <taxon>Metazoa</taxon>
        <taxon>Chordata</taxon>
        <taxon>Craniata</taxon>
        <taxon>Vertebrata</taxon>
        <taxon>Euteleostomi</taxon>
        <taxon>Mammalia</taxon>
        <taxon>Eutheria</taxon>
        <taxon>Euarchontoglires</taxon>
        <taxon>Glires</taxon>
        <taxon>Rodentia</taxon>
        <taxon>Myomorpha</taxon>
        <taxon>Muroidea</taxon>
        <taxon>Muridae</taxon>
        <taxon>Murinae</taxon>
        <taxon>Rattus</taxon>
    </lineage>
</organism>
<accession>A6J4H6</accession>
<dbReference type="EMBL" id="CH473975">
    <property type="protein sequence ID" value="EDL95499.1"/>
    <property type="molecule type" value="Genomic_DNA"/>
</dbReference>
<sequence>MTASITDSQEAASGIFFHPVISLWGRDVEKLPAPLFPSSNNRVPLSFVLTHPTQKRNQVPHLRTAESRHTKVTQIQYPDFTV</sequence>
<protein>
    <submittedName>
        <fullName evidence="1">RCG58333</fullName>
    </submittedName>
</protein>
<reference evidence="2" key="1">
    <citation type="submission" date="2005-09" db="EMBL/GenBank/DDBJ databases">
        <authorList>
            <person name="Mural R.J."/>
            <person name="Li P.W."/>
            <person name="Adams M.D."/>
            <person name="Amanatides P.G."/>
            <person name="Baden-Tillson H."/>
            <person name="Barnstead M."/>
            <person name="Chin S.H."/>
            <person name="Dew I."/>
            <person name="Evans C.A."/>
            <person name="Ferriera S."/>
            <person name="Flanigan M."/>
            <person name="Fosler C."/>
            <person name="Glodek A."/>
            <person name="Gu Z."/>
            <person name="Holt R.A."/>
            <person name="Jennings D."/>
            <person name="Kraft C.L."/>
            <person name="Lu F."/>
            <person name="Nguyen T."/>
            <person name="Nusskern D.R."/>
            <person name="Pfannkoch C.M."/>
            <person name="Sitter C."/>
            <person name="Sutton G.G."/>
            <person name="Venter J.C."/>
            <person name="Wang Z."/>
            <person name="Woodage T."/>
            <person name="Zheng X.H."/>
            <person name="Zhong F."/>
        </authorList>
    </citation>
    <scope>NUCLEOTIDE SEQUENCE [LARGE SCALE GENOMIC DNA]</scope>
    <source>
        <strain>BN</strain>
        <strain evidence="2">Sprague-Dawley</strain>
    </source>
</reference>